<dbReference type="RefSeq" id="WP_228351262.1">
    <property type="nucleotide sequence ID" value="NZ_JACEGA010000001.1"/>
</dbReference>
<feature type="transmembrane region" description="Helical" evidence="2">
    <location>
        <begin position="21"/>
        <end position="42"/>
    </location>
</feature>
<reference evidence="3 4" key="1">
    <citation type="submission" date="2020-07" db="EMBL/GenBank/DDBJ databases">
        <title>Characterization and genome sequencing of isolate MD1, a novel member within the family Lachnospiraceae.</title>
        <authorList>
            <person name="Rettenmaier R."/>
            <person name="Di Bello L."/>
            <person name="Zinser C."/>
            <person name="Scheitz K."/>
            <person name="Liebl W."/>
            <person name="Zverlov V."/>
        </authorList>
    </citation>
    <scope>NUCLEOTIDE SEQUENCE [LARGE SCALE GENOMIC DNA]</scope>
    <source>
        <strain evidence="3 4">MD1</strain>
    </source>
</reference>
<keyword evidence="2" id="KW-1133">Transmembrane helix</keyword>
<feature type="compositionally biased region" description="Polar residues" evidence="1">
    <location>
        <begin position="69"/>
        <end position="87"/>
    </location>
</feature>
<protein>
    <submittedName>
        <fullName evidence="3">Uncharacterized protein</fullName>
    </submittedName>
</protein>
<evidence type="ECO:0000313" key="4">
    <source>
        <dbReference type="Proteomes" id="UP000574276"/>
    </source>
</evidence>
<evidence type="ECO:0000313" key="3">
    <source>
        <dbReference type="EMBL" id="MBB2181484.1"/>
    </source>
</evidence>
<dbReference type="AlphaFoldDB" id="A0A839JW46"/>
<keyword evidence="4" id="KW-1185">Reference proteome</keyword>
<keyword evidence="2" id="KW-0812">Transmembrane</keyword>
<gene>
    <name evidence="3" type="ORF">H0486_01070</name>
</gene>
<comment type="caution">
    <text evidence="3">The sequence shown here is derived from an EMBL/GenBank/DDBJ whole genome shotgun (WGS) entry which is preliminary data.</text>
</comment>
<evidence type="ECO:0000256" key="2">
    <source>
        <dbReference type="SAM" id="Phobius"/>
    </source>
</evidence>
<dbReference type="Proteomes" id="UP000574276">
    <property type="component" value="Unassembled WGS sequence"/>
</dbReference>
<feature type="region of interest" description="Disordered" evidence="1">
    <location>
        <begin position="56"/>
        <end position="159"/>
    </location>
</feature>
<accession>A0A839JW46</accession>
<evidence type="ECO:0000256" key="1">
    <source>
        <dbReference type="SAM" id="MobiDB-lite"/>
    </source>
</evidence>
<organism evidence="3 4">
    <name type="scientific">Variimorphobacter saccharofermentans</name>
    <dbReference type="NCBI Taxonomy" id="2755051"/>
    <lineage>
        <taxon>Bacteria</taxon>
        <taxon>Bacillati</taxon>
        <taxon>Bacillota</taxon>
        <taxon>Clostridia</taxon>
        <taxon>Lachnospirales</taxon>
        <taxon>Lachnospiraceae</taxon>
        <taxon>Variimorphobacter</taxon>
    </lineage>
</organism>
<name>A0A839JW46_9FIRM</name>
<feature type="compositionally biased region" description="Low complexity" evidence="1">
    <location>
        <begin position="143"/>
        <end position="155"/>
    </location>
</feature>
<proteinExistence type="predicted"/>
<sequence>MIEFVTTAAILSLFSIGGIPYLLLTLAFFILGIIIGVLLSFFKLFKCVSSLYPSAKKEKKHKNTRTDAKPNNSEETLQPNKLPSNSSSHHELQWNGEHFEQGNGSPPQNNPVIPLQEQGNLIENNNFQKGSDMQTDCPDTLQNSTPINNNQPNNPDRQATENITEEAQKQNNMYYSRRNWYYYRY</sequence>
<feature type="compositionally biased region" description="Basic and acidic residues" evidence="1">
    <location>
        <begin position="88"/>
        <end position="100"/>
    </location>
</feature>
<dbReference type="EMBL" id="JACEGA010000001">
    <property type="protein sequence ID" value="MBB2181484.1"/>
    <property type="molecule type" value="Genomic_DNA"/>
</dbReference>
<keyword evidence="2" id="KW-0472">Membrane</keyword>
<feature type="compositionally biased region" description="Polar residues" evidence="1">
    <location>
        <begin position="102"/>
        <end position="134"/>
    </location>
</feature>